<comment type="caution">
    <text evidence="3">The sequence shown here is derived from an EMBL/GenBank/DDBJ whole genome shotgun (WGS) entry which is preliminary data.</text>
</comment>
<gene>
    <name evidence="3" type="ORF">QQF64_007666</name>
</gene>
<evidence type="ECO:0000313" key="3">
    <source>
        <dbReference type="EMBL" id="KAL1262401.1"/>
    </source>
</evidence>
<organism evidence="3 4">
    <name type="scientific">Cirrhinus molitorella</name>
    <name type="common">mud carp</name>
    <dbReference type="NCBI Taxonomy" id="172907"/>
    <lineage>
        <taxon>Eukaryota</taxon>
        <taxon>Metazoa</taxon>
        <taxon>Chordata</taxon>
        <taxon>Craniata</taxon>
        <taxon>Vertebrata</taxon>
        <taxon>Euteleostomi</taxon>
        <taxon>Actinopterygii</taxon>
        <taxon>Neopterygii</taxon>
        <taxon>Teleostei</taxon>
        <taxon>Ostariophysi</taxon>
        <taxon>Cypriniformes</taxon>
        <taxon>Cyprinidae</taxon>
        <taxon>Labeoninae</taxon>
        <taxon>Labeonini</taxon>
        <taxon>Cirrhinus</taxon>
    </lineage>
</organism>
<dbReference type="Pfam" id="PF23265">
    <property type="entry name" value="Ig-like_KY"/>
    <property type="match status" value="3"/>
</dbReference>
<protein>
    <recommendedName>
        <fullName evidence="2">Transglutaminase-like domain-containing protein</fullName>
    </recommendedName>
</protein>
<feature type="region of interest" description="Disordered" evidence="1">
    <location>
        <begin position="121"/>
        <end position="195"/>
    </location>
</feature>
<evidence type="ECO:0000313" key="4">
    <source>
        <dbReference type="Proteomes" id="UP001558613"/>
    </source>
</evidence>
<dbReference type="InterPro" id="IPR052557">
    <property type="entry name" value="CAP/Cytokinesis_protein"/>
</dbReference>
<dbReference type="InterPro" id="IPR056564">
    <property type="entry name" value="Ig-like_KY"/>
</dbReference>
<feature type="domain" description="Transglutaminase-like" evidence="2">
    <location>
        <begin position="286"/>
        <end position="355"/>
    </location>
</feature>
<dbReference type="PANTHER" id="PTHR46333">
    <property type="entry name" value="CYTOKINESIS PROTEIN 3"/>
    <property type="match status" value="1"/>
</dbReference>
<proteinExistence type="predicted"/>
<reference evidence="3 4" key="1">
    <citation type="submission" date="2023-09" db="EMBL/GenBank/DDBJ databases">
        <authorList>
            <person name="Wang M."/>
        </authorList>
    </citation>
    <scope>NUCLEOTIDE SEQUENCE [LARGE SCALE GENOMIC DNA]</scope>
    <source>
        <strain evidence="3">GT-2023</strain>
        <tissue evidence="3">Liver</tissue>
    </source>
</reference>
<dbReference type="InterPro" id="IPR002931">
    <property type="entry name" value="Transglutaminase-like"/>
</dbReference>
<feature type="region of interest" description="Disordered" evidence="1">
    <location>
        <begin position="65"/>
        <end position="105"/>
    </location>
</feature>
<keyword evidence="4" id="KW-1185">Reference proteome</keyword>
<feature type="compositionally biased region" description="Basic and acidic residues" evidence="1">
    <location>
        <begin position="89"/>
        <end position="105"/>
    </location>
</feature>
<dbReference type="EMBL" id="JAYMGO010000014">
    <property type="protein sequence ID" value="KAL1262401.1"/>
    <property type="molecule type" value="Genomic_DNA"/>
</dbReference>
<dbReference type="SMART" id="SM00460">
    <property type="entry name" value="TGc"/>
    <property type="match status" value="1"/>
</dbReference>
<sequence length="868" mass="98345">MILLYKGGAVVWPQFCFLVERSRAYTVKDKKGKGYWHPTREMKMKMKCFSCFNCFCIKSRERRSHKTTNNSSEASGEPPGHTLTSQPNSRHEQQSKQDSKAEGIPKEDAVVLKEWTFKTSGSITNGKRGKMTARPQSVNANEPFKSSVSEKGDVMDREEKRRETKEKDTHRLKRKNSMTQEKDSRKSSTTSSIKIKINKPRRKLKKDLIPNLEVFHKIDTHAINAGRELRINKVFSVQAITQAITKGAISDLDKLRAIWIWLCHYIEYDVLGYLGHSEVVFSPEQVILTGRAVCSGYSSVCLQMCREAGIECREVSGYSKGAGYQLGQSFRNTKSDHSWNAVCVDGQWHLLDACWGAGYVDKDKKAFIKRYKEYYFLTDPENFIDAHYPEEEEWQLLENPIRIEEFEKRVLIKPDFYTLNLTLIQPKQFLIVTENGEAMVSMSFPQLVHFTYQISQRSGKKQQKLSKSMGFLTSTQHSMKLRLMPPKSGTYELMLFARTGNTSKTFDWICSFQLECPSPKTSEELPENPYVCWGLQPDAPSLGLESCDYGNDIISLESGSYRLVLKTTRPLMVLCELSHKNLDKTLSKKCLAVQTEPDQLACNVLCPYYGYYHLSVFVRDWANEAGSFENAGNFLLHCTAGAISLNELFPSGLNSSCGPGINTLEAGLFEFSHTEALVHTQQGKCDITFQNPQDIDLLCNLTKEQSDQTASQTTLSNHVLFTHNGSKVTISINLPESGVYRLTLFGKSSFKQEFTFLCDYILKNTSVNKWPPFPCMYQDWKKGSVLFEPRAGHLEASSWVKFRVQVLGAQRVSVKGDESVDLQLSESGVWEGKAFTGKGPQLKLVASLSETPNMITTLMTFSVVKPEQ</sequence>
<dbReference type="Proteomes" id="UP001558613">
    <property type="component" value="Unassembled WGS sequence"/>
</dbReference>
<dbReference type="Pfam" id="PF01841">
    <property type="entry name" value="Transglut_core"/>
    <property type="match status" value="1"/>
</dbReference>
<feature type="compositionally biased region" description="Polar residues" evidence="1">
    <location>
        <begin position="134"/>
        <end position="147"/>
    </location>
</feature>
<feature type="compositionally biased region" description="Basic and acidic residues" evidence="1">
    <location>
        <begin position="148"/>
        <end position="169"/>
    </location>
</feature>
<name>A0ABR3MBE7_9TELE</name>
<dbReference type="Gene3D" id="3.10.620.30">
    <property type="match status" value="1"/>
</dbReference>
<accession>A0ABR3MBE7</accession>
<dbReference type="PANTHER" id="PTHR46333:SF4">
    <property type="entry name" value="TRANSGLUTAMINASE-LIKE DOMAIN-CONTAINING PROTEIN"/>
    <property type="match status" value="1"/>
</dbReference>
<evidence type="ECO:0000259" key="2">
    <source>
        <dbReference type="SMART" id="SM00460"/>
    </source>
</evidence>
<evidence type="ECO:0000256" key="1">
    <source>
        <dbReference type="SAM" id="MobiDB-lite"/>
    </source>
</evidence>
<dbReference type="InterPro" id="IPR038765">
    <property type="entry name" value="Papain-like_cys_pep_sf"/>
</dbReference>
<dbReference type="SUPFAM" id="SSF54001">
    <property type="entry name" value="Cysteine proteinases"/>
    <property type="match status" value="1"/>
</dbReference>